<evidence type="ECO:0000256" key="2">
    <source>
        <dbReference type="SAM" id="SignalP"/>
    </source>
</evidence>
<feature type="region of interest" description="Disordered" evidence="1">
    <location>
        <begin position="107"/>
        <end position="165"/>
    </location>
</feature>
<organism evidence="3 4">
    <name type="scientific">Araneus ventricosus</name>
    <name type="common">Orbweaver spider</name>
    <name type="synonym">Epeira ventricosa</name>
    <dbReference type="NCBI Taxonomy" id="182803"/>
    <lineage>
        <taxon>Eukaryota</taxon>
        <taxon>Metazoa</taxon>
        <taxon>Ecdysozoa</taxon>
        <taxon>Arthropoda</taxon>
        <taxon>Chelicerata</taxon>
        <taxon>Arachnida</taxon>
        <taxon>Araneae</taxon>
        <taxon>Araneomorphae</taxon>
        <taxon>Entelegynae</taxon>
        <taxon>Araneoidea</taxon>
        <taxon>Araneidae</taxon>
        <taxon>Araneus</taxon>
    </lineage>
</organism>
<feature type="signal peptide" evidence="2">
    <location>
        <begin position="1"/>
        <end position="24"/>
    </location>
</feature>
<evidence type="ECO:0000256" key="1">
    <source>
        <dbReference type="SAM" id="MobiDB-lite"/>
    </source>
</evidence>
<gene>
    <name evidence="3" type="ORF">AVEN_272320_1</name>
</gene>
<dbReference type="AlphaFoldDB" id="A0A4Y2IYQ4"/>
<comment type="caution">
    <text evidence="3">The sequence shown here is derived from an EMBL/GenBank/DDBJ whole genome shotgun (WGS) entry which is preliminary data.</text>
</comment>
<evidence type="ECO:0000313" key="3">
    <source>
        <dbReference type="EMBL" id="GBM82764.1"/>
    </source>
</evidence>
<proteinExistence type="predicted"/>
<keyword evidence="4" id="KW-1185">Reference proteome</keyword>
<reference evidence="3 4" key="1">
    <citation type="journal article" date="2019" name="Sci. Rep.">
        <title>Orb-weaving spider Araneus ventricosus genome elucidates the spidroin gene catalogue.</title>
        <authorList>
            <person name="Kono N."/>
            <person name="Nakamura H."/>
            <person name="Ohtoshi R."/>
            <person name="Moran D.A.P."/>
            <person name="Shinohara A."/>
            <person name="Yoshida Y."/>
            <person name="Fujiwara M."/>
            <person name="Mori M."/>
            <person name="Tomita M."/>
            <person name="Arakawa K."/>
        </authorList>
    </citation>
    <scope>NUCLEOTIDE SEQUENCE [LARGE SCALE GENOMIC DNA]</scope>
</reference>
<feature type="compositionally biased region" description="Basic and acidic residues" evidence="1">
    <location>
        <begin position="143"/>
        <end position="165"/>
    </location>
</feature>
<accession>A0A4Y2IYQ4</accession>
<protein>
    <submittedName>
        <fullName evidence="3">Uncharacterized protein</fullName>
    </submittedName>
</protein>
<keyword evidence="2" id="KW-0732">Signal</keyword>
<name>A0A4Y2IYQ4_ARAVE</name>
<evidence type="ECO:0000313" key="4">
    <source>
        <dbReference type="Proteomes" id="UP000499080"/>
    </source>
</evidence>
<sequence length="660" mass="75647">MYKRFTAIIIIIIFLNSASLRAESKNMKRIGKKGLRLTRVNVKQSQEIEKVYETVGSEDSDDYANQHAGVFKFWPPEVIPPEASSIQKQGHPNQENAFNLNRKSLESKTAQPLSTKKQSKINPKEIESKTMKIGNKMRRRYEKGKVKESNKSFEGRKKERISETKAEKKRNFLEEIKSDNRYQNNFRQPIRKSEGFSTKSMKIKPDLNHKIASGETFKTGTKKVRNFPGNDKLKHERGNLRTDDTYKTRTTKAMTEIHFNNKSHYKLGSLGSTEKPERKTDNIRKENRKIKTTLSKAYSSLRNTKTTIEGNNALKPGQEKRNEHADMNVANIVNSFIKLPLQVQRRVIDEVLSRQHNFKRVSETNRTTSVILPLELSTTSAVLSKKYSATSVLPKAYSTASTDFPEAYTTMSVDLSETYSISSGDFSEDYSITSVDLLEVNSTPLVDPTGNNPEVLTSEEHVSQLYENGSSPKTSEEAKFNSIMLKEFSELYSIAPPTGVSPSSRDFPSVSEEKFVHRRSLNKNQNRQNFFSHQEGSIPRIRPKKNKGYFPKNDVADIAGTLYNYFARVPQNKKRGIHKDIPRKLKNFFDRMSKPATMKSTRDLKRILTPVLITVKPRETDSTVDYDQIRMREFYYSDYDEATENDVMDTLGDLSEEFAM</sequence>
<dbReference type="EMBL" id="BGPR01003032">
    <property type="protein sequence ID" value="GBM82764.1"/>
    <property type="molecule type" value="Genomic_DNA"/>
</dbReference>
<feature type="compositionally biased region" description="Polar residues" evidence="1">
    <location>
        <begin position="107"/>
        <end position="116"/>
    </location>
</feature>
<dbReference type="Proteomes" id="UP000499080">
    <property type="component" value="Unassembled WGS sequence"/>
</dbReference>
<feature type="chain" id="PRO_5021219954" evidence="2">
    <location>
        <begin position="25"/>
        <end position="660"/>
    </location>
</feature>